<dbReference type="AlphaFoldDB" id="A0A7W7DHL0"/>
<keyword evidence="2" id="KW-1185">Reference proteome</keyword>
<comment type="caution">
    <text evidence="1">The sequence shown here is derived from an EMBL/GenBank/DDBJ whole genome shotgun (WGS) entry which is preliminary data.</text>
</comment>
<reference evidence="1 2" key="1">
    <citation type="submission" date="2020-08" db="EMBL/GenBank/DDBJ databases">
        <title>Sequencing the genomes of 1000 actinobacteria strains.</title>
        <authorList>
            <person name="Klenk H.-P."/>
        </authorList>
    </citation>
    <scope>NUCLEOTIDE SEQUENCE [LARGE SCALE GENOMIC DNA]</scope>
    <source>
        <strain evidence="1 2">DSM 45784</strain>
    </source>
</reference>
<sequence length="66" mass="6863">MTDTDRLALLAAEHAALLAAARAVFAAIELEEIDPLGYLRDHLAERGQLPVDGARPSQILAAGGGV</sequence>
<proteinExistence type="predicted"/>
<evidence type="ECO:0000313" key="1">
    <source>
        <dbReference type="EMBL" id="MBB4706175.1"/>
    </source>
</evidence>
<evidence type="ECO:0000313" key="2">
    <source>
        <dbReference type="Proteomes" id="UP000542210"/>
    </source>
</evidence>
<name>A0A7W7DHL0_9ACTN</name>
<gene>
    <name evidence="1" type="ORF">BJ982_007805</name>
</gene>
<dbReference type="RefSeq" id="WP_184890051.1">
    <property type="nucleotide sequence ID" value="NZ_BOOV01000055.1"/>
</dbReference>
<accession>A0A7W7DHL0</accession>
<protein>
    <submittedName>
        <fullName evidence="1">Uncharacterized protein</fullName>
    </submittedName>
</protein>
<dbReference type="EMBL" id="JACHND010000002">
    <property type="protein sequence ID" value="MBB4706175.1"/>
    <property type="molecule type" value="Genomic_DNA"/>
</dbReference>
<organism evidence="1 2">
    <name type="scientific">Sphaerisporangium siamense</name>
    <dbReference type="NCBI Taxonomy" id="795645"/>
    <lineage>
        <taxon>Bacteria</taxon>
        <taxon>Bacillati</taxon>
        <taxon>Actinomycetota</taxon>
        <taxon>Actinomycetes</taxon>
        <taxon>Streptosporangiales</taxon>
        <taxon>Streptosporangiaceae</taxon>
        <taxon>Sphaerisporangium</taxon>
    </lineage>
</organism>
<dbReference type="Proteomes" id="UP000542210">
    <property type="component" value="Unassembled WGS sequence"/>
</dbReference>